<evidence type="ECO:0000313" key="4">
    <source>
        <dbReference type="Proteomes" id="UP000298200"/>
    </source>
</evidence>
<proteinExistence type="predicted"/>
<dbReference type="EMBL" id="RQFU01000012">
    <property type="protein sequence ID" value="TGL21723.1"/>
    <property type="molecule type" value="Genomic_DNA"/>
</dbReference>
<reference evidence="4" key="1">
    <citation type="journal article" date="2019" name="PLoS Negl. Trop. Dis.">
        <title>Revisiting the worldwide diversity of Leptospira species in the environment.</title>
        <authorList>
            <person name="Vincent A.T."/>
            <person name="Schiettekatte O."/>
            <person name="Bourhy P."/>
            <person name="Veyrier F.J."/>
            <person name="Picardeau M."/>
        </authorList>
    </citation>
    <scope>NUCLEOTIDE SEQUENCE [LARGE SCALE GENOMIC DNA]</scope>
    <source>
        <strain evidence="4">201800272</strain>
    </source>
</reference>
<evidence type="ECO:0000256" key="2">
    <source>
        <dbReference type="SAM" id="SignalP"/>
    </source>
</evidence>
<name>A0ABY2M1W8_9LEPT</name>
<sequence>MLLRLFIFFALLLLSSSAVFSTNVLLKSGGVIKGRVVNQDANQMIIIDETGISRTIQKSNILKTVYKEYSEQELAAIRKEEERKLNLAKQKKETTNQTKTNDAKLPQGILTKQLALSSVDENCFFHASKVEWYWFYGNFSITNPNAWEELLPEDDRPIRVSFQSTWVDTTLTLLIGSLTTISRKTKMVEVCEF</sequence>
<feature type="coiled-coil region" evidence="1">
    <location>
        <begin position="71"/>
        <end position="98"/>
    </location>
</feature>
<dbReference type="RefSeq" id="WP_135634723.1">
    <property type="nucleotide sequence ID" value="NZ_RQFU01000012.1"/>
</dbReference>
<comment type="caution">
    <text evidence="3">The sequence shown here is derived from an EMBL/GenBank/DDBJ whole genome shotgun (WGS) entry which is preliminary data.</text>
</comment>
<keyword evidence="1" id="KW-0175">Coiled coil</keyword>
<feature type="signal peptide" evidence="2">
    <location>
        <begin position="1"/>
        <end position="20"/>
    </location>
</feature>
<dbReference type="Proteomes" id="UP000298200">
    <property type="component" value="Unassembled WGS sequence"/>
</dbReference>
<feature type="chain" id="PRO_5045581932" evidence="2">
    <location>
        <begin position="21"/>
        <end position="193"/>
    </location>
</feature>
<evidence type="ECO:0000313" key="3">
    <source>
        <dbReference type="EMBL" id="TGL21723.1"/>
    </source>
</evidence>
<keyword evidence="4" id="KW-1185">Reference proteome</keyword>
<keyword evidence="2" id="KW-0732">Signal</keyword>
<organism evidence="3 4">
    <name type="scientific">Leptospira yanagawae</name>
    <dbReference type="NCBI Taxonomy" id="293069"/>
    <lineage>
        <taxon>Bacteria</taxon>
        <taxon>Pseudomonadati</taxon>
        <taxon>Spirochaetota</taxon>
        <taxon>Spirochaetia</taxon>
        <taxon>Leptospirales</taxon>
        <taxon>Leptospiraceae</taxon>
        <taxon>Leptospira</taxon>
    </lineage>
</organism>
<dbReference type="NCBIfam" id="NF047433">
    <property type="entry name" value="Lepto_7_Nterm"/>
    <property type="match status" value="1"/>
</dbReference>
<protein>
    <submittedName>
        <fullName evidence="3">Uncharacterized protein</fullName>
    </submittedName>
</protein>
<accession>A0ABY2M1W8</accession>
<evidence type="ECO:0000256" key="1">
    <source>
        <dbReference type="SAM" id="Coils"/>
    </source>
</evidence>
<gene>
    <name evidence="3" type="ORF">EHQ46_07670</name>
</gene>